<name>A0AAV6PX63_SOLSE</name>
<keyword evidence="3" id="KW-1185">Reference proteome</keyword>
<accession>A0AAV6PX63</accession>
<evidence type="ECO:0008006" key="4">
    <source>
        <dbReference type="Google" id="ProtNLM"/>
    </source>
</evidence>
<proteinExistence type="predicted"/>
<reference evidence="2 3" key="1">
    <citation type="journal article" date="2021" name="Sci. Rep.">
        <title>Chromosome anchoring in Senegalese sole (Solea senegalensis) reveals sex-associated markers and genome rearrangements in flatfish.</title>
        <authorList>
            <person name="Guerrero-Cozar I."/>
            <person name="Gomez-Garrido J."/>
            <person name="Berbel C."/>
            <person name="Martinez-Blanch J.F."/>
            <person name="Alioto T."/>
            <person name="Claros M.G."/>
            <person name="Gagnaire P.A."/>
            <person name="Manchado M."/>
        </authorList>
    </citation>
    <scope>NUCLEOTIDE SEQUENCE [LARGE SCALE GENOMIC DNA]</scope>
    <source>
        <strain evidence="2">Sse05_10M</strain>
    </source>
</reference>
<dbReference type="Proteomes" id="UP000693946">
    <property type="component" value="Linkage Group LG8"/>
</dbReference>
<organism evidence="2 3">
    <name type="scientific">Solea senegalensis</name>
    <name type="common">Senegalese sole</name>
    <dbReference type="NCBI Taxonomy" id="28829"/>
    <lineage>
        <taxon>Eukaryota</taxon>
        <taxon>Metazoa</taxon>
        <taxon>Chordata</taxon>
        <taxon>Craniata</taxon>
        <taxon>Vertebrata</taxon>
        <taxon>Euteleostomi</taxon>
        <taxon>Actinopterygii</taxon>
        <taxon>Neopterygii</taxon>
        <taxon>Teleostei</taxon>
        <taxon>Neoteleostei</taxon>
        <taxon>Acanthomorphata</taxon>
        <taxon>Carangaria</taxon>
        <taxon>Pleuronectiformes</taxon>
        <taxon>Pleuronectoidei</taxon>
        <taxon>Soleidae</taxon>
        <taxon>Solea</taxon>
    </lineage>
</organism>
<evidence type="ECO:0000313" key="2">
    <source>
        <dbReference type="EMBL" id="KAG7479623.1"/>
    </source>
</evidence>
<gene>
    <name evidence="2" type="ORF">JOB18_030420</name>
</gene>
<feature type="region of interest" description="Disordered" evidence="1">
    <location>
        <begin position="57"/>
        <end position="97"/>
    </location>
</feature>
<comment type="caution">
    <text evidence="2">The sequence shown here is derived from an EMBL/GenBank/DDBJ whole genome shotgun (WGS) entry which is preliminary data.</text>
</comment>
<evidence type="ECO:0000313" key="3">
    <source>
        <dbReference type="Proteomes" id="UP000693946"/>
    </source>
</evidence>
<sequence>MPVWIQGMNTSTNINILHGSMFVCSLHFGEEKLHFLKSGRKRLKQVNACLRVVEEDNASGSAGKEEDEQPTVNEAQEPSDHNYVHDSATGPDAAANPAKTIRCRRSRGDLLMWVTEQLRSDHKLSKQVYEIFFTAGTIQYNKLITFLSPRAWKRIYVHERSLEDK</sequence>
<protein>
    <recommendedName>
        <fullName evidence="4">THAP-type domain-containing protein</fullName>
    </recommendedName>
</protein>
<dbReference type="EMBL" id="JAGKHQ010000020">
    <property type="protein sequence ID" value="KAG7479623.1"/>
    <property type="molecule type" value="Genomic_DNA"/>
</dbReference>
<dbReference type="AlphaFoldDB" id="A0AAV6PX63"/>
<evidence type="ECO:0000256" key="1">
    <source>
        <dbReference type="SAM" id="MobiDB-lite"/>
    </source>
</evidence>